<keyword evidence="9" id="KW-0804">Transcription</keyword>
<keyword evidence="5 11" id="KW-0863">Zinc-finger</keyword>
<evidence type="ECO:0000259" key="14">
    <source>
        <dbReference type="PROSITE" id="PS50157"/>
    </source>
</evidence>
<feature type="domain" description="C2H2-type" evidence="14">
    <location>
        <begin position="1188"/>
        <end position="1215"/>
    </location>
</feature>
<evidence type="ECO:0000256" key="3">
    <source>
        <dbReference type="ARBA" id="ARBA00022723"/>
    </source>
</evidence>
<feature type="compositionally biased region" description="Low complexity" evidence="13">
    <location>
        <begin position="1120"/>
        <end position="1131"/>
    </location>
</feature>
<gene>
    <name evidence="16" type="primary">LOC102211285</name>
</gene>
<feature type="compositionally biased region" description="Pro residues" evidence="13">
    <location>
        <begin position="350"/>
        <end position="363"/>
    </location>
</feature>
<dbReference type="FunFam" id="3.30.160.60:FF:000688">
    <property type="entry name" value="zinc finger protein 197 isoform X1"/>
    <property type="match status" value="1"/>
</dbReference>
<proteinExistence type="inferred from homology"/>
<evidence type="ECO:0000256" key="4">
    <source>
        <dbReference type="ARBA" id="ARBA00022737"/>
    </source>
</evidence>
<feature type="region of interest" description="Disordered" evidence="13">
    <location>
        <begin position="585"/>
        <end position="611"/>
    </location>
</feature>
<feature type="domain" description="C2H2-type" evidence="14">
    <location>
        <begin position="442"/>
        <end position="469"/>
    </location>
</feature>
<dbReference type="InterPro" id="IPR050331">
    <property type="entry name" value="Zinc_finger"/>
</dbReference>
<dbReference type="GO" id="GO:0008270">
    <property type="term" value="F:zinc ion binding"/>
    <property type="evidence" value="ECO:0007669"/>
    <property type="project" value="UniProtKB-KW"/>
</dbReference>
<feature type="region of interest" description="Disordered" evidence="13">
    <location>
        <begin position="41"/>
        <end position="111"/>
    </location>
</feature>
<dbReference type="AlphaFoldDB" id="A0A9Y6MC27"/>
<name>A0A9Y6MC27_9CICH</name>
<evidence type="ECO:0000256" key="1">
    <source>
        <dbReference type="ARBA" id="ARBA00004123"/>
    </source>
</evidence>
<feature type="domain" description="C2H2-type" evidence="14">
    <location>
        <begin position="414"/>
        <end position="441"/>
    </location>
</feature>
<feature type="region of interest" description="Disordered" evidence="13">
    <location>
        <begin position="1118"/>
        <end position="1155"/>
    </location>
</feature>
<keyword evidence="12" id="KW-0175">Coiled coil</keyword>
<feature type="domain" description="C2H2-type" evidence="14">
    <location>
        <begin position="1216"/>
        <end position="1243"/>
    </location>
</feature>
<evidence type="ECO:0000256" key="10">
    <source>
        <dbReference type="ARBA" id="ARBA00023242"/>
    </source>
</evidence>
<comment type="subcellular location">
    <subcellularLocation>
        <location evidence="1">Nucleus</location>
    </subcellularLocation>
</comment>
<feature type="coiled-coil region" evidence="12">
    <location>
        <begin position="547"/>
        <end position="581"/>
    </location>
</feature>
<feature type="compositionally biased region" description="Gly residues" evidence="13">
    <location>
        <begin position="1073"/>
        <end position="1082"/>
    </location>
</feature>
<feature type="region of interest" description="Disordered" evidence="13">
    <location>
        <begin position="299"/>
        <end position="320"/>
    </location>
</feature>
<dbReference type="InterPro" id="IPR036236">
    <property type="entry name" value="Znf_C2H2_sf"/>
</dbReference>
<feature type="domain" description="C2H2-type" evidence="14">
    <location>
        <begin position="904"/>
        <end position="928"/>
    </location>
</feature>
<dbReference type="GeneID" id="102211285"/>
<dbReference type="FunFam" id="3.30.160.60:FF:000557">
    <property type="entry name" value="zinc finger and SCAN domain-containing protein 29"/>
    <property type="match status" value="1"/>
</dbReference>
<dbReference type="PANTHER" id="PTHR16515">
    <property type="entry name" value="PR DOMAIN ZINC FINGER PROTEIN"/>
    <property type="match status" value="1"/>
</dbReference>
<dbReference type="PANTHER" id="PTHR16515:SF66">
    <property type="entry name" value="C2H2-TYPE DOMAIN-CONTAINING PROTEIN"/>
    <property type="match status" value="1"/>
</dbReference>
<dbReference type="Pfam" id="PF00096">
    <property type="entry name" value="zf-C2H2"/>
    <property type="match status" value="8"/>
</dbReference>
<organism evidence="15 16">
    <name type="scientific">Pundamilia nyererei</name>
    <dbReference type="NCBI Taxonomy" id="303518"/>
    <lineage>
        <taxon>Eukaryota</taxon>
        <taxon>Metazoa</taxon>
        <taxon>Chordata</taxon>
        <taxon>Craniata</taxon>
        <taxon>Vertebrata</taxon>
        <taxon>Euteleostomi</taxon>
        <taxon>Actinopterygii</taxon>
        <taxon>Neopterygii</taxon>
        <taxon>Teleostei</taxon>
        <taxon>Neoteleostei</taxon>
        <taxon>Acanthomorphata</taxon>
        <taxon>Ovalentaria</taxon>
        <taxon>Cichlomorphae</taxon>
        <taxon>Cichliformes</taxon>
        <taxon>Cichlidae</taxon>
        <taxon>African cichlids</taxon>
        <taxon>Pseudocrenilabrinae</taxon>
        <taxon>Haplochromini</taxon>
        <taxon>Pundamilia</taxon>
    </lineage>
</organism>
<evidence type="ECO:0000256" key="9">
    <source>
        <dbReference type="ARBA" id="ARBA00023163"/>
    </source>
</evidence>
<dbReference type="FunFam" id="3.30.160.60:FF:002343">
    <property type="entry name" value="Zinc finger protein 33A"/>
    <property type="match status" value="2"/>
</dbReference>
<sequence>MADCVGFQAQIASIIEMLANSAVAEICKLVDDGYAALRSQMEQEREKSEKENRALRQRLRDMDVKMRSCERRMRRRSQREEHHTAHFRPPKGPDDHQPLAPPPLALSEGKPFHPVSKQEEAKMLTLVKQEKEERDDCNLDVKVEVNIRAECGLSAALEPSEESPPADTVLDTSVSSLTSSTSQLSSSPADATMDLTCRPRAKRKAAKPVGNTEGVHASEAARRDPSGSLPDMALKPEVQTDELTEDDLHPSQLSATIASDESSCDRLNSLGLDLAWMQERVSHLGAAYAVAQLGLGNTDSGHPSASFPSQGGGESLDGPPTMLFTGGAHEMAAFAASFDMAAAAAAVVAAPPPPPPPPPPPTAPTGTASSQRRPYRSSTAAAKEPVACAVCGRVFPSTAGLELHQRVHTGERPYTCPHCGKGFAQPNNLRVHLLIHTGERRYRCTLCGKSFISSSHLKRHRTVHTQEKPYSCSRCGQSFSQMCSVRRHRQQSQCGLPTRAVKEQRPSSQRLTAMSNRLAFQTQLASIMEVLANAAVAEICKLVDDDYAVVRLQMSQCQRENKALKRKLHLLELKMARGNAERRLRESALNSSRPRVQINGSDRPRELSTPAGDVFDQQREVLLWPSGDATGELILSESMHSKSPDVELVEPEAVLVKEEKVQAATSRDEAEQSTSLIGDDGLMECVLHGAEGQMPGPEDQDAQSVSTRSQSQSQACRTKLTGSRGVEVSGSSPLKCELTASVEGRDSLQEVAIPHRYVDDGSSDSKFDVLCDIDKTGHSLVGEFFDEPSNVDVEGTSPSCSYSMAAVDLPSTSSGVNGWNRYDNVFSLPRPFTDGSKAFPRTGRERLFACSYCGKAFNRPKKVEIHQRVHTGEKPFSCSTCGKMFSEAGNLRKHQRVHTGEKPYTCGVCGRGFAWIRNLKTHQQKSHADVYNAETWEGSQASSDWSGPVSWFSLCWFVYAPVQASSKDEEPDVVLVKVEEVEPMTRPRNRPCLSIQEGLVESSTDDCRGVLSFDETTQMSTNRLSDLQDSGRGFSEVSCGHSSLWTNRGGGYSESLPGLSSHFAPLSYLPGTLTGGEPGSSGRGSAAENATERGSAAENSRKLPTYPFEQKLPVIDLSDESSQSQVSSQTQAGHLSVQGSQQYLHPGPSQGPKNPTKRDCVCSFCGKRFPAPANLESHMRTHTGEKPYGCTICGKKFSQLWNLKIHRNIHTGERPYQCSLCPEKFSDPSNLKKHLKRHHPQNMAIQSGTS</sequence>
<feature type="domain" description="C2H2-type" evidence="14">
    <location>
        <begin position="470"/>
        <end position="498"/>
    </location>
</feature>
<keyword evidence="7" id="KW-0805">Transcription regulation</keyword>
<feature type="compositionally biased region" description="Polar residues" evidence="13">
    <location>
        <begin position="588"/>
        <end position="600"/>
    </location>
</feature>
<keyword evidence="15" id="KW-1185">Reference proteome</keyword>
<keyword evidence="8" id="KW-0238">DNA-binding</keyword>
<dbReference type="GO" id="GO:0005634">
    <property type="term" value="C:nucleus"/>
    <property type="evidence" value="ECO:0007669"/>
    <property type="project" value="UniProtKB-SubCell"/>
</dbReference>
<evidence type="ECO:0000256" key="7">
    <source>
        <dbReference type="ARBA" id="ARBA00023015"/>
    </source>
</evidence>
<dbReference type="FunFam" id="3.30.160.60:FF:000100">
    <property type="entry name" value="Zinc finger 45-like"/>
    <property type="match status" value="1"/>
</dbReference>
<feature type="region of interest" description="Disordered" evidence="13">
    <location>
        <begin position="156"/>
        <end position="233"/>
    </location>
</feature>
<keyword evidence="3" id="KW-0479">Metal-binding</keyword>
<feature type="compositionally biased region" description="Polar residues" evidence="13">
    <location>
        <begin position="366"/>
        <end position="380"/>
    </location>
</feature>
<feature type="domain" description="C2H2-type" evidence="14">
    <location>
        <begin position="1160"/>
        <end position="1187"/>
    </location>
</feature>
<reference evidence="16" key="1">
    <citation type="submission" date="2025-08" db="UniProtKB">
        <authorList>
            <consortium name="RefSeq"/>
        </authorList>
    </citation>
    <scope>IDENTIFICATION</scope>
</reference>
<dbReference type="FunFam" id="3.30.160.60:FF:001049">
    <property type="entry name" value="zinc finger protein 319"/>
    <property type="match status" value="2"/>
</dbReference>
<dbReference type="FunFam" id="3.30.160.60:FF:000965">
    <property type="entry name" value="Neurotrophin receptor-interacting factor homolog"/>
    <property type="match status" value="1"/>
</dbReference>
<dbReference type="RefSeq" id="XP_013771438.1">
    <property type="nucleotide sequence ID" value="XM_013915984.1"/>
</dbReference>
<feature type="region of interest" description="Disordered" evidence="13">
    <location>
        <begin position="690"/>
        <end position="724"/>
    </location>
</feature>
<evidence type="ECO:0000256" key="13">
    <source>
        <dbReference type="SAM" id="MobiDB-lite"/>
    </source>
</evidence>
<evidence type="ECO:0000313" key="15">
    <source>
        <dbReference type="Proteomes" id="UP000695023"/>
    </source>
</evidence>
<feature type="region of interest" description="Disordered" evidence="13">
    <location>
        <begin position="349"/>
        <end position="380"/>
    </location>
</feature>
<evidence type="ECO:0000313" key="16">
    <source>
        <dbReference type="RefSeq" id="XP_013771438.1"/>
    </source>
</evidence>
<evidence type="ECO:0000256" key="8">
    <source>
        <dbReference type="ARBA" id="ARBA00023125"/>
    </source>
</evidence>
<dbReference type="GO" id="GO:0003677">
    <property type="term" value="F:DNA binding"/>
    <property type="evidence" value="ECO:0007669"/>
    <property type="project" value="UniProtKB-KW"/>
</dbReference>
<dbReference type="PROSITE" id="PS00028">
    <property type="entry name" value="ZINC_FINGER_C2H2_1"/>
    <property type="match status" value="9"/>
</dbReference>
<feature type="domain" description="C2H2-type" evidence="14">
    <location>
        <begin position="386"/>
        <end position="413"/>
    </location>
</feature>
<keyword evidence="6" id="KW-0862">Zinc</keyword>
<feature type="domain" description="C2H2-type" evidence="14">
    <location>
        <begin position="876"/>
        <end position="903"/>
    </location>
</feature>
<dbReference type="SUPFAM" id="SSF57667">
    <property type="entry name" value="beta-beta-alpha zinc fingers"/>
    <property type="match status" value="6"/>
</dbReference>
<evidence type="ECO:0000256" key="12">
    <source>
        <dbReference type="SAM" id="Coils"/>
    </source>
</evidence>
<dbReference type="FunFam" id="3.30.160.60:FF:000193">
    <property type="entry name" value="Zinc finger protein 300"/>
    <property type="match status" value="1"/>
</dbReference>
<dbReference type="GO" id="GO:0010468">
    <property type="term" value="P:regulation of gene expression"/>
    <property type="evidence" value="ECO:0007669"/>
    <property type="project" value="TreeGrafter"/>
</dbReference>
<evidence type="ECO:0000256" key="6">
    <source>
        <dbReference type="ARBA" id="ARBA00022833"/>
    </source>
</evidence>
<dbReference type="Gene3D" id="3.30.160.60">
    <property type="entry name" value="Classic Zinc Finger"/>
    <property type="match status" value="10"/>
</dbReference>
<dbReference type="Proteomes" id="UP000695023">
    <property type="component" value="Unplaced"/>
</dbReference>
<feature type="compositionally biased region" description="Basic and acidic residues" evidence="13">
    <location>
        <begin position="41"/>
        <end position="71"/>
    </location>
</feature>
<protein>
    <submittedName>
        <fullName evidence="16">Uncharacterized protein LOC102211285</fullName>
    </submittedName>
</protein>
<dbReference type="SMART" id="SM00355">
    <property type="entry name" value="ZnF_C2H2"/>
    <property type="match status" value="10"/>
</dbReference>
<keyword evidence="10" id="KW-0539">Nucleus</keyword>
<dbReference type="InterPro" id="IPR013087">
    <property type="entry name" value="Znf_C2H2_type"/>
</dbReference>
<feature type="region of interest" description="Disordered" evidence="13">
    <location>
        <begin position="1071"/>
        <end position="1105"/>
    </location>
</feature>
<feature type="compositionally biased region" description="Low complexity" evidence="13">
    <location>
        <begin position="167"/>
        <end position="187"/>
    </location>
</feature>
<evidence type="ECO:0000256" key="2">
    <source>
        <dbReference type="ARBA" id="ARBA00006991"/>
    </source>
</evidence>
<accession>A0A9Y6MC27</accession>
<evidence type="ECO:0000256" key="5">
    <source>
        <dbReference type="ARBA" id="ARBA00022771"/>
    </source>
</evidence>
<feature type="compositionally biased region" description="Low complexity" evidence="13">
    <location>
        <begin position="703"/>
        <end position="714"/>
    </location>
</feature>
<feature type="domain" description="C2H2-type" evidence="14">
    <location>
        <begin position="848"/>
        <end position="875"/>
    </location>
</feature>
<keyword evidence="4" id="KW-0677">Repeat</keyword>
<feature type="compositionally biased region" description="Polar residues" evidence="13">
    <location>
        <begin position="299"/>
        <end position="309"/>
    </location>
</feature>
<dbReference type="PROSITE" id="PS50157">
    <property type="entry name" value="ZINC_FINGER_C2H2_2"/>
    <property type="match status" value="10"/>
</dbReference>
<comment type="similarity">
    <text evidence="2">Belongs to the krueppel C2H2-type zinc-finger protein family.</text>
</comment>
<evidence type="ECO:0000256" key="11">
    <source>
        <dbReference type="PROSITE-ProRule" id="PRU00042"/>
    </source>
</evidence>